<keyword evidence="12" id="KW-1185">Reference proteome</keyword>
<dbReference type="STRING" id="858640.A3K86_18190"/>
<dbReference type="GO" id="GO:0005524">
    <property type="term" value="F:ATP binding"/>
    <property type="evidence" value="ECO:0007669"/>
    <property type="project" value="UniProtKB-KW"/>
</dbReference>
<dbReference type="InterPro" id="IPR007370">
    <property type="entry name" value="Glu_cys_ligase"/>
</dbReference>
<dbReference type="HAMAP" id="MF_00578">
    <property type="entry name" value="Glu_cys_ligase"/>
    <property type="match status" value="1"/>
</dbReference>
<evidence type="ECO:0000256" key="7">
    <source>
        <dbReference type="ARBA" id="ARBA00048819"/>
    </source>
</evidence>
<comment type="similarity">
    <text evidence="2 8">Belongs to the glutamate--cysteine ligase type 1 family. Type 1 subfamily.</text>
</comment>
<dbReference type="EC" id="6.3.2.2" evidence="8"/>
<evidence type="ECO:0000256" key="6">
    <source>
        <dbReference type="ARBA" id="ARBA00022840"/>
    </source>
</evidence>
<evidence type="ECO:0000256" key="5">
    <source>
        <dbReference type="ARBA" id="ARBA00022741"/>
    </source>
</evidence>
<dbReference type="NCBIfam" id="TIGR01434">
    <property type="entry name" value="glu_cys_ligase"/>
    <property type="match status" value="1"/>
</dbReference>
<evidence type="ECO:0000256" key="9">
    <source>
        <dbReference type="RuleBase" id="RU004391"/>
    </source>
</evidence>
<reference evidence="11 12" key="1">
    <citation type="submission" date="2016-03" db="EMBL/GenBank/DDBJ databases">
        <title>Photobacterium proteolyticum sp. nov. a protease producing bacterium isolated from ocean sediments of Laizhou Bay.</title>
        <authorList>
            <person name="Li Y."/>
        </authorList>
    </citation>
    <scope>NUCLEOTIDE SEQUENCE [LARGE SCALE GENOMIC DNA]</scope>
    <source>
        <strain evidence="11 12">R-40508</strain>
    </source>
</reference>
<evidence type="ECO:0000256" key="8">
    <source>
        <dbReference type="HAMAP-Rule" id="MF_00578"/>
    </source>
</evidence>
<keyword evidence="6 8" id="KW-0067">ATP-binding</keyword>
<accession>A0A178K3Z8</accession>
<dbReference type="EMBL" id="LVHF01000033">
    <property type="protein sequence ID" value="OAN11675.1"/>
    <property type="molecule type" value="Genomic_DNA"/>
</dbReference>
<keyword evidence="4 8" id="KW-0317">Glutathione biosynthesis</keyword>
<proteinExistence type="inferred from homology"/>
<dbReference type="UniPathway" id="UPA00142">
    <property type="reaction ID" value="UER00209"/>
</dbReference>
<evidence type="ECO:0000256" key="4">
    <source>
        <dbReference type="ARBA" id="ARBA00022684"/>
    </source>
</evidence>
<sequence>MTQAALAGIRRGIERELVRTSPQGELTTTAHPTRLGAALTHPYITTDFAEAQLELVTPALTDRQATFSTLTELHQFVARNIASDETLWAASMPPVLPAEHDIRIADYGKSNAGRLKVRYREGLANRYGKRMQLISGIHYNFSLPNTVWQLLYQQQTGVDVEESNLAAFISERYFHLIRNVLRHGWVIPYLFGATPALDKSYLQGREHNLTQWDTDTYYLPWATSLRVSNLGYSSSEQSAYPLSFNNQKAYLTDLYRVLTKPSERYTHFDHEQQLNASVLQLENELYGSVRPKIVSAELRPLMAMCHHGVEYIELRSLDNNPYLPLGINEAQSQFLDLFLTYCALAPSPEIDEQERQLLMARQELVATQGRQPDLMLPTLDGDVLLAELGHQLLDAMGTLAAGFDQHNDIQHDKHVSAISNQSYFAAIERERAKFNNSELTPSAKLLADMKKHQLGHNALIHALSEQHTTQHRESGLDPVAQQKLVDLAQESLVAQAQREAQQEMSFDEFLKQKNNLQCDCEI</sequence>
<name>A0A178K3Z8_9GAMM</name>
<gene>
    <name evidence="8" type="primary">gshA</name>
    <name evidence="11" type="ORF">A3K86_18190</name>
</gene>
<dbReference type="InterPro" id="IPR014746">
    <property type="entry name" value="Gln_synth/guanido_kin_cat_dom"/>
</dbReference>
<dbReference type="GO" id="GO:0046872">
    <property type="term" value="F:metal ion binding"/>
    <property type="evidence" value="ECO:0007669"/>
    <property type="project" value="TreeGrafter"/>
</dbReference>
<evidence type="ECO:0000256" key="1">
    <source>
        <dbReference type="ARBA" id="ARBA00005006"/>
    </source>
</evidence>
<comment type="catalytic activity">
    <reaction evidence="7 8 9">
        <text>L-cysteine + L-glutamate + ATP = gamma-L-glutamyl-L-cysteine + ADP + phosphate + H(+)</text>
        <dbReference type="Rhea" id="RHEA:13285"/>
        <dbReference type="ChEBI" id="CHEBI:15378"/>
        <dbReference type="ChEBI" id="CHEBI:29985"/>
        <dbReference type="ChEBI" id="CHEBI:30616"/>
        <dbReference type="ChEBI" id="CHEBI:35235"/>
        <dbReference type="ChEBI" id="CHEBI:43474"/>
        <dbReference type="ChEBI" id="CHEBI:58173"/>
        <dbReference type="ChEBI" id="CHEBI:456216"/>
        <dbReference type="EC" id="6.3.2.2"/>
    </reaction>
</comment>
<dbReference type="Gene3D" id="3.30.590.20">
    <property type="match status" value="1"/>
</dbReference>
<evidence type="ECO:0000259" key="10">
    <source>
        <dbReference type="Pfam" id="PF04262"/>
    </source>
</evidence>
<protein>
    <recommendedName>
        <fullName evidence="8">Glutamate--cysteine ligase</fullName>
        <ecNumber evidence="8">6.3.2.2</ecNumber>
    </recommendedName>
    <alternativeName>
        <fullName evidence="8">Gamma-ECS</fullName>
        <shortName evidence="8">GCS</shortName>
    </alternativeName>
    <alternativeName>
        <fullName evidence="8">Gamma-glutamylcysteine synthetase</fullName>
    </alternativeName>
</protein>
<dbReference type="GO" id="GO:0005829">
    <property type="term" value="C:cytosol"/>
    <property type="evidence" value="ECO:0007669"/>
    <property type="project" value="TreeGrafter"/>
</dbReference>
<evidence type="ECO:0000256" key="3">
    <source>
        <dbReference type="ARBA" id="ARBA00022598"/>
    </source>
</evidence>
<dbReference type="GO" id="GO:0004357">
    <property type="term" value="F:glutamate-cysteine ligase activity"/>
    <property type="evidence" value="ECO:0007669"/>
    <property type="project" value="UniProtKB-UniRule"/>
</dbReference>
<dbReference type="Pfam" id="PF04262">
    <property type="entry name" value="Glu_cys_ligase"/>
    <property type="match status" value="1"/>
</dbReference>
<dbReference type="PANTHER" id="PTHR38761:SF1">
    <property type="entry name" value="GLUTAMATE--CYSTEINE LIGASE"/>
    <property type="match status" value="1"/>
</dbReference>
<evidence type="ECO:0000313" key="11">
    <source>
        <dbReference type="EMBL" id="OAN11675.1"/>
    </source>
</evidence>
<evidence type="ECO:0000313" key="12">
    <source>
        <dbReference type="Proteomes" id="UP000078503"/>
    </source>
</evidence>
<dbReference type="SUPFAM" id="SSF55931">
    <property type="entry name" value="Glutamine synthetase/guanido kinase"/>
    <property type="match status" value="1"/>
</dbReference>
<keyword evidence="3 8" id="KW-0436">Ligase</keyword>
<dbReference type="PANTHER" id="PTHR38761">
    <property type="entry name" value="GLUTAMATE--CYSTEINE LIGASE"/>
    <property type="match status" value="1"/>
</dbReference>
<dbReference type="InterPro" id="IPR006334">
    <property type="entry name" value="Glut_cys_ligase"/>
</dbReference>
<evidence type="ECO:0000256" key="2">
    <source>
        <dbReference type="ARBA" id="ARBA00008772"/>
    </source>
</evidence>
<dbReference type="Proteomes" id="UP000078503">
    <property type="component" value="Unassembled WGS sequence"/>
</dbReference>
<feature type="domain" description="Glutamate--cysteine ligase" evidence="10">
    <location>
        <begin position="3"/>
        <end position="363"/>
    </location>
</feature>
<comment type="caution">
    <text evidence="11">The sequence shown here is derived from an EMBL/GenBank/DDBJ whole genome shotgun (WGS) entry which is preliminary data.</text>
</comment>
<keyword evidence="5 8" id="KW-0547">Nucleotide-binding</keyword>
<organism evidence="11 12">
    <name type="scientific">Photobacterium jeanii</name>
    <dbReference type="NCBI Taxonomy" id="858640"/>
    <lineage>
        <taxon>Bacteria</taxon>
        <taxon>Pseudomonadati</taxon>
        <taxon>Pseudomonadota</taxon>
        <taxon>Gammaproteobacteria</taxon>
        <taxon>Vibrionales</taxon>
        <taxon>Vibrionaceae</taxon>
        <taxon>Photobacterium</taxon>
    </lineage>
</organism>
<dbReference type="AlphaFoldDB" id="A0A178K3Z8"/>
<dbReference type="GO" id="GO:0006750">
    <property type="term" value="P:glutathione biosynthetic process"/>
    <property type="evidence" value="ECO:0007669"/>
    <property type="project" value="UniProtKB-UniRule"/>
</dbReference>
<comment type="pathway">
    <text evidence="1 8 9">Sulfur metabolism; glutathione biosynthesis; glutathione from L-cysteine and L-glutamate: step 1/2.</text>
</comment>